<evidence type="ECO:0000313" key="5">
    <source>
        <dbReference type="Proteomes" id="UP000198287"/>
    </source>
</evidence>
<dbReference type="PANTHER" id="PTHR45774:SF3">
    <property type="entry name" value="BTB (POZ) DOMAIN-CONTAINING 2B-RELATED"/>
    <property type="match status" value="1"/>
</dbReference>
<dbReference type="OrthoDB" id="636773at2759"/>
<dbReference type="PROSITE" id="PS50097">
    <property type="entry name" value="BTB"/>
    <property type="match status" value="1"/>
</dbReference>
<protein>
    <submittedName>
        <fullName evidence="4">BTB/POZ domain-containing protein 6</fullName>
    </submittedName>
</protein>
<evidence type="ECO:0000256" key="2">
    <source>
        <dbReference type="ARBA" id="ARBA00022490"/>
    </source>
</evidence>
<evidence type="ECO:0000313" key="4">
    <source>
        <dbReference type="EMBL" id="OXA40437.1"/>
    </source>
</evidence>
<reference evidence="4 5" key="1">
    <citation type="submission" date="2015-12" db="EMBL/GenBank/DDBJ databases">
        <title>The genome of Folsomia candida.</title>
        <authorList>
            <person name="Faddeeva A."/>
            <person name="Derks M.F."/>
            <person name="Anvar Y."/>
            <person name="Smit S."/>
            <person name="Van Straalen N."/>
            <person name="Roelofs D."/>
        </authorList>
    </citation>
    <scope>NUCLEOTIDE SEQUENCE [LARGE SCALE GENOMIC DNA]</scope>
    <source>
        <strain evidence="4 5">VU population</strain>
        <tissue evidence="4">Whole body</tissue>
    </source>
</reference>
<evidence type="ECO:0000256" key="1">
    <source>
        <dbReference type="ARBA" id="ARBA00004496"/>
    </source>
</evidence>
<dbReference type="Gene3D" id="2.60.120.820">
    <property type="entry name" value="PHR domain"/>
    <property type="match status" value="1"/>
</dbReference>
<dbReference type="Gene3D" id="1.25.40.420">
    <property type="match status" value="1"/>
</dbReference>
<dbReference type="InterPro" id="IPR012983">
    <property type="entry name" value="PHR"/>
</dbReference>
<dbReference type="Gene3D" id="3.30.710.10">
    <property type="entry name" value="Potassium Channel Kv1.1, Chain A"/>
    <property type="match status" value="1"/>
</dbReference>
<dbReference type="EMBL" id="LNIX01000033">
    <property type="protein sequence ID" value="OXA40437.1"/>
    <property type="molecule type" value="Genomic_DNA"/>
</dbReference>
<accession>A0A226D6S4</accession>
<evidence type="ECO:0000259" key="3">
    <source>
        <dbReference type="PROSITE" id="PS50097"/>
    </source>
</evidence>
<dbReference type="InterPro" id="IPR038648">
    <property type="entry name" value="PHR_sf"/>
</dbReference>
<gene>
    <name evidence="4" type="ORF">Fcan01_24706</name>
</gene>
<dbReference type="SMART" id="SM00225">
    <property type="entry name" value="BTB"/>
    <property type="match status" value="1"/>
</dbReference>
<dbReference type="SUPFAM" id="SSF54695">
    <property type="entry name" value="POZ domain"/>
    <property type="match status" value="1"/>
</dbReference>
<sequence>MYIQYFRLSRRSSRREPGTSDEDPPTAALSCYNNLVSVPTPLSPRVVTLGNLDSRMERVIGEVQVDAVPISGPPLQQPSSSSSVQERRVQTFPIAGPSSSSSQRSVQWIVEEEQRAPEIEIPVPVVGALAVPGLNALELLNAPIVEALERPVVEMLAGPVDVPVPLHQELLLVEVPMDMSSARERRQLPQDLRQPQPLVLFPQQKNLQLTNGRPDEQGWQESRRLLNDRAEYLLNNKRMSDIRFVVGEGKVDMYGHKTILAMGSPVFEAQFFGMFKSTDEVIELPDFEPDIFLLFLKYLYTDTLDEPIDDQKILNLLRPAKKYIVPHLIEKCSDILMSELKPENIFQVHNYADFFDLPKLGGACLRFIDRECEAIVQTEEFTLLSAEILTSFLIRDGLNMTELEIFKAVLRWAELECERNNIEPTDSNLRGAIGENLFLVRFPTMTPEEFATEVAPRNILTAEESRSIFIFMCAGYHNKMNPAFIPRFPIKKRGFYPQQYLVSRFSGEPVAHSLNYRSGEIYTYRFNIKSDRQIFLKGVNIFSIKCGVNAQYGDQRRFNGAVYLYECDAAVGDRDLATGEKARKQFTRDGSLESEFETTSGSRFFPVLFDNEVRIPPNQMITVCAVVSVASSNYQQQPLNTFMGTDEQTEVSVRCAENLEVNFTFSNCNGETSVGKYTQSQIPEIIFSL</sequence>
<comment type="subcellular location">
    <subcellularLocation>
        <location evidence="1">Cytoplasm</location>
    </subcellularLocation>
</comment>
<organism evidence="4 5">
    <name type="scientific">Folsomia candida</name>
    <name type="common">Springtail</name>
    <dbReference type="NCBI Taxonomy" id="158441"/>
    <lineage>
        <taxon>Eukaryota</taxon>
        <taxon>Metazoa</taxon>
        <taxon>Ecdysozoa</taxon>
        <taxon>Arthropoda</taxon>
        <taxon>Hexapoda</taxon>
        <taxon>Collembola</taxon>
        <taxon>Entomobryomorpha</taxon>
        <taxon>Isotomoidea</taxon>
        <taxon>Isotomidae</taxon>
        <taxon>Proisotominae</taxon>
        <taxon>Folsomia</taxon>
    </lineage>
</organism>
<dbReference type="InterPro" id="IPR011705">
    <property type="entry name" value="BACK"/>
</dbReference>
<dbReference type="Pfam" id="PF00651">
    <property type="entry name" value="BTB"/>
    <property type="match status" value="1"/>
</dbReference>
<dbReference type="PANTHER" id="PTHR45774">
    <property type="entry name" value="BTB/POZ DOMAIN-CONTAINING"/>
    <property type="match status" value="1"/>
</dbReference>
<dbReference type="GO" id="GO:0005829">
    <property type="term" value="C:cytosol"/>
    <property type="evidence" value="ECO:0007669"/>
    <property type="project" value="TreeGrafter"/>
</dbReference>
<keyword evidence="2" id="KW-0963">Cytoplasm</keyword>
<dbReference type="SMART" id="SM00875">
    <property type="entry name" value="BACK"/>
    <property type="match status" value="1"/>
</dbReference>
<dbReference type="Pfam" id="PF07707">
    <property type="entry name" value="BACK"/>
    <property type="match status" value="1"/>
</dbReference>
<dbReference type="InterPro" id="IPR000210">
    <property type="entry name" value="BTB/POZ_dom"/>
</dbReference>
<dbReference type="Pfam" id="PF08005">
    <property type="entry name" value="PHR"/>
    <property type="match status" value="1"/>
</dbReference>
<keyword evidence="5" id="KW-1185">Reference proteome</keyword>
<name>A0A226D6S4_FOLCA</name>
<dbReference type="GO" id="GO:0022008">
    <property type="term" value="P:neurogenesis"/>
    <property type="evidence" value="ECO:0007669"/>
    <property type="project" value="TreeGrafter"/>
</dbReference>
<feature type="domain" description="BTB" evidence="3">
    <location>
        <begin position="240"/>
        <end position="308"/>
    </location>
</feature>
<dbReference type="STRING" id="158441.A0A226D6S4"/>
<dbReference type="OMA" id="SATVQEY"/>
<dbReference type="AlphaFoldDB" id="A0A226D6S4"/>
<dbReference type="Proteomes" id="UP000198287">
    <property type="component" value="Unassembled WGS sequence"/>
</dbReference>
<comment type="caution">
    <text evidence="4">The sequence shown here is derived from an EMBL/GenBank/DDBJ whole genome shotgun (WGS) entry which is preliminary data.</text>
</comment>
<dbReference type="InterPro" id="IPR011333">
    <property type="entry name" value="SKP1/BTB/POZ_sf"/>
</dbReference>
<proteinExistence type="predicted"/>